<evidence type="ECO:0000313" key="2">
    <source>
        <dbReference type="EMBL" id="RXK10358.1"/>
    </source>
</evidence>
<protein>
    <recommendedName>
        <fullName evidence="5">Lipoprotein</fullName>
    </recommendedName>
</protein>
<dbReference type="PROSITE" id="PS51257">
    <property type="entry name" value="PROKAR_LIPOPROTEIN"/>
    <property type="match status" value="1"/>
</dbReference>
<dbReference type="RefSeq" id="WP_114839543.1">
    <property type="nucleotide sequence ID" value="NZ_CP031217.1"/>
</dbReference>
<evidence type="ECO:0008006" key="5">
    <source>
        <dbReference type="Google" id="ProtNLM"/>
    </source>
</evidence>
<accession>A0AAX2ABA5</accession>
<dbReference type="AlphaFoldDB" id="A0AAX2ABA5"/>
<proteinExistence type="predicted"/>
<name>A0AAX2ABA5_9BACT</name>
<dbReference type="EMBL" id="CP031217">
    <property type="protein sequence ID" value="AXH12721.1"/>
    <property type="molecule type" value="Genomic_DNA"/>
</dbReference>
<sequence>MKSLSIIFGAITSVFIFTGCSVNVQNINNVSKKEDYSKLNEITMIGYKKGTEIKYRKRTLNKCKADYELISNKVMKLAFLEEKFIMRDIDIKFITDNSEPISRVLIVRPALYNCAYKLVDVEVSLYDIEEVTQKWKSQEKKNSIKDLTELKDSNIIYRKVLTLNQADIMKKDSDILAETIIKALSKVIDLPKVTKDLETVKKEQALKYISCDNAPTEFGLWQKNNGTLCIGKIGLQKAKQKFSQSSNDIFNMATGQKHYKIDNTTCKDLVLTYASGKKEDDTVSLRDTYKNQLLKYYDNKCEIDNINEVNFISCKKDKIKEYYLENSKTFENRIYDKNLVQMDEMCFNKFKKAFTLNKNTQLWQTIYGSNNLGWNTFGDNSLTKTKYDINGYDINGWNKEGINKDTQTKYDKNGFTKNGENKYGIDKDGWSPVLKKFVKTKSEKDKISTFKVRDFKSFSTNDLYNRSNYDKVYLLKENDGMKLVAEQKIKNNDKVVMIKKYFFKGRNKPIFNLKDPSAPAFEAIEFEKIIEEKVN</sequence>
<evidence type="ECO:0000313" key="1">
    <source>
        <dbReference type="EMBL" id="AXH12721.1"/>
    </source>
</evidence>
<keyword evidence="4" id="KW-1185">Reference proteome</keyword>
<organism evidence="2 4">
    <name type="scientific">Halarcobacter bivalviorum</name>
    <dbReference type="NCBI Taxonomy" id="663364"/>
    <lineage>
        <taxon>Bacteria</taxon>
        <taxon>Pseudomonadati</taxon>
        <taxon>Campylobacterota</taxon>
        <taxon>Epsilonproteobacteria</taxon>
        <taxon>Campylobacterales</taxon>
        <taxon>Arcobacteraceae</taxon>
        <taxon>Halarcobacter</taxon>
    </lineage>
</organism>
<dbReference type="EMBL" id="PDKM01000002">
    <property type="protein sequence ID" value="RXK10358.1"/>
    <property type="molecule type" value="Genomic_DNA"/>
</dbReference>
<dbReference type="Proteomes" id="UP000289193">
    <property type="component" value="Unassembled WGS sequence"/>
</dbReference>
<evidence type="ECO:0000313" key="3">
    <source>
        <dbReference type="Proteomes" id="UP000253850"/>
    </source>
</evidence>
<evidence type="ECO:0000313" key="4">
    <source>
        <dbReference type="Proteomes" id="UP000289193"/>
    </source>
</evidence>
<dbReference type="Proteomes" id="UP000253850">
    <property type="component" value="Chromosome"/>
</dbReference>
<reference evidence="2 4" key="1">
    <citation type="submission" date="2017-10" db="EMBL/GenBank/DDBJ databases">
        <title>Genomics of the genus Arcobacter.</title>
        <authorList>
            <person name="Perez-Cataluna A."/>
            <person name="Figueras M.J."/>
        </authorList>
    </citation>
    <scope>NUCLEOTIDE SEQUENCE [LARGE SCALE GENOMIC DNA]</scope>
    <source>
        <strain evidence="2 4">CECT 7835</strain>
    </source>
</reference>
<dbReference type="KEGG" id="hbv:ABIV_1731"/>
<reference evidence="1 3" key="2">
    <citation type="submission" date="2018-07" db="EMBL/GenBank/DDBJ databases">
        <title>Complete genome of the Arcobacter bivalviorum type strain LMG 26154.</title>
        <authorList>
            <person name="Miller W.G."/>
            <person name="Yee E."/>
            <person name="Bono J.L."/>
        </authorList>
    </citation>
    <scope>NUCLEOTIDE SEQUENCE [LARGE SCALE GENOMIC DNA]</scope>
    <source>
        <strain evidence="1 3">LMG 26154</strain>
    </source>
</reference>
<gene>
    <name evidence="1" type="ORF">ABIV_1731</name>
    <name evidence="2" type="ORF">CRV05_03535</name>
</gene>